<organism evidence="3 4">
    <name type="scientific">Pendulispora brunnea</name>
    <dbReference type="NCBI Taxonomy" id="2905690"/>
    <lineage>
        <taxon>Bacteria</taxon>
        <taxon>Pseudomonadati</taxon>
        <taxon>Myxococcota</taxon>
        <taxon>Myxococcia</taxon>
        <taxon>Myxococcales</taxon>
        <taxon>Sorangiineae</taxon>
        <taxon>Pendulisporaceae</taxon>
        <taxon>Pendulispora</taxon>
    </lineage>
</organism>
<proteinExistence type="predicted"/>
<gene>
    <name evidence="3" type="ORF">LZC95_01260</name>
</gene>
<keyword evidence="2" id="KW-0472">Membrane</keyword>
<name>A0ABZ2KDR4_9BACT</name>
<keyword evidence="2" id="KW-1133">Transmembrane helix</keyword>
<feature type="compositionally biased region" description="Low complexity" evidence="1">
    <location>
        <begin position="112"/>
        <end position="124"/>
    </location>
</feature>
<keyword evidence="2" id="KW-0812">Transmembrane</keyword>
<evidence type="ECO:0000256" key="1">
    <source>
        <dbReference type="SAM" id="MobiDB-lite"/>
    </source>
</evidence>
<feature type="transmembrane region" description="Helical" evidence="2">
    <location>
        <begin position="21"/>
        <end position="38"/>
    </location>
</feature>
<dbReference type="EMBL" id="CP089982">
    <property type="protein sequence ID" value="WXA95468.1"/>
    <property type="molecule type" value="Genomic_DNA"/>
</dbReference>
<evidence type="ECO:0000313" key="3">
    <source>
        <dbReference type="EMBL" id="WXA95468.1"/>
    </source>
</evidence>
<dbReference type="RefSeq" id="WP_394846074.1">
    <property type="nucleotide sequence ID" value="NZ_CP089982.1"/>
</dbReference>
<feature type="compositionally biased region" description="Basic and acidic residues" evidence="1">
    <location>
        <begin position="70"/>
        <end position="81"/>
    </location>
</feature>
<sequence length="309" mass="32495">MHDLIERQTNEARRATWRARASLAMAFGLHSVLLVAMWRNHTVLVERPAPAEDAVVDLDLASEEIAPPIQKEEEAPSERLPPEPTPARASSTTAPRAPSIGGGSDTVANAEPAAPAPSGSASGGWTFSPTGRGPIDLGLGTPRTAQQLPPGAVPKVDAPADERPSAGAALADVFDQGRGTPVKFAVEMAARSTEAPENGKAVFDITVGVEGGVQISLVSATTNYEGWNQLIASIRKHLAKKNVRIPSNAKGFHVVVEVEAHDQLPDGKAVGSLGFGENRSGAFTLPSVENIGVRPTRIVSSRITRENRL</sequence>
<evidence type="ECO:0000256" key="2">
    <source>
        <dbReference type="SAM" id="Phobius"/>
    </source>
</evidence>
<keyword evidence="4" id="KW-1185">Reference proteome</keyword>
<feature type="region of interest" description="Disordered" evidence="1">
    <location>
        <begin position="65"/>
        <end position="166"/>
    </location>
</feature>
<accession>A0ABZ2KDR4</accession>
<reference evidence="3 4" key="1">
    <citation type="submission" date="2021-12" db="EMBL/GenBank/DDBJ databases">
        <title>Discovery of the Pendulisporaceae a myxobacterial family with distinct sporulation behavior and unique specialized metabolism.</title>
        <authorList>
            <person name="Garcia R."/>
            <person name="Popoff A."/>
            <person name="Bader C.D."/>
            <person name="Loehr J."/>
            <person name="Walesch S."/>
            <person name="Walt C."/>
            <person name="Boldt J."/>
            <person name="Bunk B."/>
            <person name="Haeckl F.J.F.P.J."/>
            <person name="Gunesch A.P."/>
            <person name="Birkelbach J."/>
            <person name="Nuebel U."/>
            <person name="Pietschmann T."/>
            <person name="Bach T."/>
            <person name="Mueller R."/>
        </authorList>
    </citation>
    <scope>NUCLEOTIDE SEQUENCE [LARGE SCALE GENOMIC DNA]</scope>
    <source>
        <strain evidence="3 4">MSr12523</strain>
    </source>
</reference>
<dbReference type="Proteomes" id="UP001379533">
    <property type="component" value="Chromosome"/>
</dbReference>
<protein>
    <submittedName>
        <fullName evidence="3">Uncharacterized protein</fullName>
    </submittedName>
</protein>
<evidence type="ECO:0000313" key="4">
    <source>
        <dbReference type="Proteomes" id="UP001379533"/>
    </source>
</evidence>